<gene>
    <name evidence="6" type="primary">LOC100378576</name>
</gene>
<accession>A0ABM0MFD7</accession>
<evidence type="ECO:0000313" key="5">
    <source>
        <dbReference type="Proteomes" id="UP000694865"/>
    </source>
</evidence>
<name>A0ABM0MFD7_SACKO</name>
<reference evidence="6" key="1">
    <citation type="submission" date="2025-08" db="UniProtKB">
        <authorList>
            <consortium name="RefSeq"/>
        </authorList>
    </citation>
    <scope>IDENTIFICATION</scope>
    <source>
        <tissue evidence="6">Testes</tissue>
    </source>
</reference>
<dbReference type="Pfam" id="PF00352">
    <property type="entry name" value="TBP"/>
    <property type="match status" value="1"/>
</dbReference>
<dbReference type="PANTHER" id="PTHR10126">
    <property type="entry name" value="TATA-BOX BINDING PROTEIN"/>
    <property type="match status" value="1"/>
</dbReference>
<dbReference type="InterPro" id="IPR012295">
    <property type="entry name" value="TBP_dom_sf"/>
</dbReference>
<sequence>MTETVIQGTEMIGPVIEQEAEENLVIGEPAHVQPEPAESQSVDIYINNVVCCFSTRCHLDLRRIGMEGINVEYRRDAGVTMRIRKPYSTSTIWSSGKITCAGATRSSSNLIPSGHTRRYHWSEIGKFTSSFSSVQFLTDELENRTQKSVQVWNELFYDEDKIAYVCYIPSKVSGHQDTATPPRPQSQFYDIDELEDLVVLEEEKNKLKTQREGIASTIKKKLSLPRPLNDPEPSQIQLSLLREELDDVETEMKACKEVITLLHNQLAATQLEKASCDDYLKCKSDKERVSLLQRKDKQLIQLQQILDEFRSERDNLQEQIRYCKTEIVSLKEQCTMYTDMLQAKDEIIVSLTNQIFDLDKNAGEEGRSSGHIPMNSSTNTVVKTVENAQELEKLK</sequence>
<evidence type="ECO:0000256" key="3">
    <source>
        <dbReference type="ARBA" id="ARBA00023163"/>
    </source>
</evidence>
<keyword evidence="4" id="KW-0175">Coiled coil</keyword>
<evidence type="ECO:0000256" key="2">
    <source>
        <dbReference type="ARBA" id="ARBA00023125"/>
    </source>
</evidence>
<dbReference type="Gene3D" id="3.30.310.10">
    <property type="entry name" value="TATA-Binding Protein"/>
    <property type="match status" value="1"/>
</dbReference>
<feature type="coiled-coil region" evidence="4">
    <location>
        <begin position="292"/>
        <end position="333"/>
    </location>
</feature>
<protein>
    <submittedName>
        <fullName evidence="6">Uncharacterized protein LOC100378576</fullName>
    </submittedName>
</protein>
<feature type="non-terminal residue" evidence="6">
    <location>
        <position position="395"/>
    </location>
</feature>
<keyword evidence="5" id="KW-1185">Reference proteome</keyword>
<dbReference type="Proteomes" id="UP000694865">
    <property type="component" value="Unplaced"/>
</dbReference>
<organism evidence="5 6">
    <name type="scientific">Saccoglossus kowalevskii</name>
    <name type="common">Acorn worm</name>
    <dbReference type="NCBI Taxonomy" id="10224"/>
    <lineage>
        <taxon>Eukaryota</taxon>
        <taxon>Metazoa</taxon>
        <taxon>Hemichordata</taxon>
        <taxon>Enteropneusta</taxon>
        <taxon>Harrimaniidae</taxon>
        <taxon>Saccoglossus</taxon>
    </lineage>
</organism>
<evidence type="ECO:0000256" key="1">
    <source>
        <dbReference type="ARBA" id="ARBA00005560"/>
    </source>
</evidence>
<evidence type="ECO:0000256" key="4">
    <source>
        <dbReference type="SAM" id="Coils"/>
    </source>
</evidence>
<evidence type="ECO:0000313" key="6">
    <source>
        <dbReference type="RefSeq" id="XP_006818728.1"/>
    </source>
</evidence>
<comment type="similarity">
    <text evidence="1">Belongs to the TBP family.</text>
</comment>
<dbReference type="InterPro" id="IPR000814">
    <property type="entry name" value="TBP"/>
</dbReference>
<dbReference type="RefSeq" id="XP_006818728.1">
    <property type="nucleotide sequence ID" value="XM_006818665.1"/>
</dbReference>
<keyword evidence="3" id="KW-0804">Transcription</keyword>
<dbReference type="GeneID" id="100378576"/>
<keyword evidence="2" id="KW-0238">DNA-binding</keyword>
<proteinExistence type="inferred from homology"/>
<dbReference type="SUPFAM" id="SSF55945">
    <property type="entry name" value="TATA-box binding protein-like"/>
    <property type="match status" value="1"/>
</dbReference>